<name>A0A6B1DRJ9_9CHLR</name>
<dbReference type="EMBL" id="VXPY01000024">
    <property type="protein sequence ID" value="MYD89496.1"/>
    <property type="molecule type" value="Genomic_DNA"/>
</dbReference>
<organism evidence="1">
    <name type="scientific">Caldilineaceae bacterium SB0662_bin_9</name>
    <dbReference type="NCBI Taxonomy" id="2605258"/>
    <lineage>
        <taxon>Bacteria</taxon>
        <taxon>Bacillati</taxon>
        <taxon>Chloroflexota</taxon>
        <taxon>Caldilineae</taxon>
        <taxon>Caldilineales</taxon>
        <taxon>Caldilineaceae</taxon>
    </lineage>
</organism>
<keyword evidence="1" id="KW-0560">Oxidoreductase</keyword>
<dbReference type="GO" id="GO:0016706">
    <property type="term" value="F:2-oxoglutarate-dependent dioxygenase activity"/>
    <property type="evidence" value="ECO:0007669"/>
    <property type="project" value="UniProtKB-ARBA"/>
</dbReference>
<evidence type="ECO:0000313" key="1">
    <source>
        <dbReference type="EMBL" id="MYD89496.1"/>
    </source>
</evidence>
<dbReference type="PANTHER" id="PTHR40128">
    <property type="entry name" value="EXPRESSED PROTEIN"/>
    <property type="match status" value="1"/>
</dbReference>
<keyword evidence="1" id="KW-0223">Dioxygenase</keyword>
<comment type="caution">
    <text evidence="1">The sequence shown here is derived from an EMBL/GenBank/DDBJ whole genome shotgun (WGS) entry which is preliminary data.</text>
</comment>
<proteinExistence type="predicted"/>
<sequence>MLYTRSVERRYGLGNHRGMEVDMHAVFGSHPLEYPCTDLGELRISNPDSDIDSLARVLHEDGYLLLRGLLPREHVLAGREAVLAYMAAKEALTPGTPLLEGVMPQVGKRVQLMNNQDVVTLPDVSGVLEHPHLFRFFERLFRSDVATFAYKWLRAVGNEQYTGAHMDFVYMGRGSDRLHTVWIPFGDIEVEQGTLCVCEGSNHLDSFAHLRQTYGRSDVDRDRTEGWFTKEPMDITEQFGGRWLTADFLAGDVILFGMHTMHASTTNLTNRYRLSCDVRYQPAGDPMDERWRRNGIGHSGYQGEEGLLRTMDELRKEWGL</sequence>
<dbReference type="Pfam" id="PF05721">
    <property type="entry name" value="PhyH"/>
    <property type="match status" value="1"/>
</dbReference>
<protein>
    <submittedName>
        <fullName evidence="1">Phytanoyl-CoA dioxygenase family protein</fullName>
    </submittedName>
</protein>
<dbReference type="InterPro" id="IPR008775">
    <property type="entry name" value="Phytyl_CoA_dOase-like"/>
</dbReference>
<dbReference type="AlphaFoldDB" id="A0A6B1DRJ9"/>
<reference evidence="1" key="1">
    <citation type="submission" date="2019-09" db="EMBL/GenBank/DDBJ databases">
        <title>Characterisation of the sponge microbiome using genome-centric metagenomics.</title>
        <authorList>
            <person name="Engelberts J.P."/>
            <person name="Robbins S.J."/>
            <person name="De Goeij J.M."/>
            <person name="Aranda M."/>
            <person name="Bell S.C."/>
            <person name="Webster N.S."/>
        </authorList>
    </citation>
    <scope>NUCLEOTIDE SEQUENCE</scope>
    <source>
        <strain evidence="1">SB0662_bin_9</strain>
    </source>
</reference>
<gene>
    <name evidence="1" type="ORF">F4Y08_04025</name>
</gene>
<dbReference type="Gene3D" id="2.60.120.620">
    <property type="entry name" value="q2cbj1_9rhob like domain"/>
    <property type="match status" value="1"/>
</dbReference>
<dbReference type="SUPFAM" id="SSF51197">
    <property type="entry name" value="Clavaminate synthase-like"/>
    <property type="match status" value="1"/>
</dbReference>
<dbReference type="PANTHER" id="PTHR40128:SF1">
    <property type="entry name" value="PHYTANOYL-COA HYDROXYLASE"/>
    <property type="match status" value="1"/>
</dbReference>
<accession>A0A6B1DRJ9</accession>